<evidence type="ECO:0008006" key="3">
    <source>
        <dbReference type="Google" id="ProtNLM"/>
    </source>
</evidence>
<organism evidence="1 2">
    <name type="scientific">Crossiella equi</name>
    <dbReference type="NCBI Taxonomy" id="130796"/>
    <lineage>
        <taxon>Bacteria</taxon>
        <taxon>Bacillati</taxon>
        <taxon>Actinomycetota</taxon>
        <taxon>Actinomycetes</taxon>
        <taxon>Pseudonocardiales</taxon>
        <taxon>Pseudonocardiaceae</taxon>
        <taxon>Crossiella</taxon>
    </lineage>
</organism>
<dbReference type="RefSeq" id="WP_086784651.1">
    <property type="nucleotide sequence ID" value="NZ_JAGIOO010000001.1"/>
</dbReference>
<comment type="caution">
    <text evidence="1">The sequence shown here is derived from an EMBL/GenBank/DDBJ whole genome shotgun (WGS) entry which is preliminary data.</text>
</comment>
<gene>
    <name evidence="1" type="ORF">JOF53_006209</name>
</gene>
<accession>A0ABS5AL84</accession>
<dbReference type="InterPro" id="IPR014543">
    <property type="entry name" value="UCP028291"/>
</dbReference>
<name>A0ABS5AL84_9PSEU</name>
<reference evidence="1 2" key="1">
    <citation type="submission" date="2021-03" db="EMBL/GenBank/DDBJ databases">
        <title>Sequencing the genomes of 1000 actinobacteria strains.</title>
        <authorList>
            <person name="Klenk H.-P."/>
        </authorList>
    </citation>
    <scope>NUCLEOTIDE SEQUENCE [LARGE SCALE GENOMIC DNA]</scope>
    <source>
        <strain evidence="1 2">DSM 44580</strain>
    </source>
</reference>
<dbReference type="Gene3D" id="3.30.310.50">
    <property type="entry name" value="Alpha-D-phosphohexomutase, C-terminal domain"/>
    <property type="match status" value="1"/>
</dbReference>
<protein>
    <recommendedName>
        <fullName evidence="3">DUF2218 domain-containing protein</fullName>
    </recommendedName>
</protein>
<proteinExistence type="predicted"/>
<sequence length="96" mass="10896">MSDVLTAEAAVATERPSRYLTQLCKHFAHKITSAEFDEQRGDLVFSAGSCQLTAEEGVLRMVVRAESEENLERMRQVVASHLVRFGTRDELVVEWR</sequence>
<dbReference type="Pfam" id="PF09981">
    <property type="entry name" value="DUF2218"/>
    <property type="match status" value="1"/>
</dbReference>
<dbReference type="Proteomes" id="UP001519363">
    <property type="component" value="Unassembled WGS sequence"/>
</dbReference>
<evidence type="ECO:0000313" key="2">
    <source>
        <dbReference type="Proteomes" id="UP001519363"/>
    </source>
</evidence>
<keyword evidence="2" id="KW-1185">Reference proteome</keyword>
<evidence type="ECO:0000313" key="1">
    <source>
        <dbReference type="EMBL" id="MBP2477337.1"/>
    </source>
</evidence>
<dbReference type="PIRSF" id="PIRSF028291">
    <property type="entry name" value="UCP028291"/>
    <property type="match status" value="1"/>
</dbReference>
<dbReference type="EMBL" id="JAGIOO010000001">
    <property type="protein sequence ID" value="MBP2477337.1"/>
    <property type="molecule type" value="Genomic_DNA"/>
</dbReference>